<comment type="similarity">
    <text evidence="1">Belongs to the peptidase C14A family.</text>
</comment>
<dbReference type="GO" id="GO:0006508">
    <property type="term" value="P:proteolysis"/>
    <property type="evidence" value="ECO:0007669"/>
    <property type="project" value="InterPro"/>
</dbReference>
<evidence type="ECO:0000256" key="1">
    <source>
        <dbReference type="ARBA" id="ARBA00010134"/>
    </source>
</evidence>
<comment type="caution">
    <text evidence="3">The sequence shown here is derived from an EMBL/GenBank/DDBJ whole genome shotgun (WGS) entry which is preliminary data.</text>
</comment>
<dbReference type="InterPro" id="IPR002398">
    <property type="entry name" value="Pept_C14"/>
</dbReference>
<evidence type="ECO:0000313" key="3">
    <source>
        <dbReference type="EMBL" id="KAG8226251.1"/>
    </source>
</evidence>
<dbReference type="OrthoDB" id="6116485at2759"/>
<dbReference type="Gene3D" id="3.40.50.1460">
    <property type="match status" value="2"/>
</dbReference>
<dbReference type="InterPro" id="IPR011600">
    <property type="entry name" value="Pept_C14_caspase"/>
</dbReference>
<dbReference type="PANTHER" id="PTHR10454:SF232">
    <property type="entry name" value="AT03047P-RELATED"/>
    <property type="match status" value="1"/>
</dbReference>
<dbReference type="InterPro" id="IPR015917">
    <property type="entry name" value="Pept_C14A"/>
</dbReference>
<keyword evidence="4" id="KW-1185">Reference proteome</keyword>
<evidence type="ECO:0000313" key="4">
    <source>
        <dbReference type="Proteomes" id="UP000792457"/>
    </source>
</evidence>
<dbReference type="GO" id="GO:0006915">
    <property type="term" value="P:apoptotic process"/>
    <property type="evidence" value="ECO:0007669"/>
    <property type="project" value="TreeGrafter"/>
</dbReference>
<dbReference type="InterPro" id="IPR029030">
    <property type="entry name" value="Caspase-like_dom_sf"/>
</dbReference>
<dbReference type="InterPro" id="IPR001309">
    <property type="entry name" value="Pept_C14_p20"/>
</dbReference>
<organism evidence="3 4">
    <name type="scientific">Ladona fulva</name>
    <name type="common">Scarce chaser dragonfly</name>
    <name type="synonym">Libellula fulva</name>
    <dbReference type="NCBI Taxonomy" id="123851"/>
    <lineage>
        <taxon>Eukaryota</taxon>
        <taxon>Metazoa</taxon>
        <taxon>Ecdysozoa</taxon>
        <taxon>Arthropoda</taxon>
        <taxon>Hexapoda</taxon>
        <taxon>Insecta</taxon>
        <taxon>Pterygota</taxon>
        <taxon>Palaeoptera</taxon>
        <taxon>Odonata</taxon>
        <taxon>Epiprocta</taxon>
        <taxon>Anisoptera</taxon>
        <taxon>Libelluloidea</taxon>
        <taxon>Libellulidae</taxon>
        <taxon>Ladona</taxon>
    </lineage>
</organism>
<dbReference type="AlphaFoldDB" id="A0A8K0NY23"/>
<dbReference type="PROSITE" id="PS01122">
    <property type="entry name" value="CASPASE_CYS"/>
    <property type="match status" value="1"/>
</dbReference>
<dbReference type="PROSITE" id="PS50208">
    <property type="entry name" value="CASPASE_P20"/>
    <property type="match status" value="2"/>
</dbReference>
<dbReference type="PANTHER" id="PTHR10454">
    <property type="entry name" value="CASPASE"/>
    <property type="match status" value="1"/>
</dbReference>
<dbReference type="GO" id="GO:0004197">
    <property type="term" value="F:cysteine-type endopeptidase activity"/>
    <property type="evidence" value="ECO:0007669"/>
    <property type="project" value="InterPro"/>
</dbReference>
<feature type="domain" description="Caspase family p20" evidence="2">
    <location>
        <begin position="90"/>
        <end position="139"/>
    </location>
</feature>
<dbReference type="GO" id="GO:0043525">
    <property type="term" value="P:positive regulation of neuron apoptotic process"/>
    <property type="evidence" value="ECO:0007669"/>
    <property type="project" value="TreeGrafter"/>
</dbReference>
<dbReference type="SMART" id="SM00115">
    <property type="entry name" value="CASc"/>
    <property type="match status" value="1"/>
</dbReference>
<dbReference type="Proteomes" id="UP000792457">
    <property type="component" value="Unassembled WGS sequence"/>
</dbReference>
<dbReference type="SUPFAM" id="SSF52129">
    <property type="entry name" value="Caspase-like"/>
    <property type="match status" value="1"/>
</dbReference>
<feature type="domain" description="Caspase family p20" evidence="2">
    <location>
        <begin position="140"/>
        <end position="171"/>
    </location>
</feature>
<gene>
    <name evidence="3" type="ORF">J437_LFUL004808</name>
</gene>
<dbReference type="EMBL" id="KZ308273">
    <property type="protein sequence ID" value="KAG8226251.1"/>
    <property type="molecule type" value="Genomic_DNA"/>
</dbReference>
<accession>A0A8K0NY23</accession>
<name>A0A8K0NY23_LADFU</name>
<feature type="non-terminal residue" evidence="3">
    <location>
        <position position="1"/>
    </location>
</feature>
<evidence type="ECO:0000259" key="2">
    <source>
        <dbReference type="PROSITE" id="PS50208"/>
    </source>
</evidence>
<dbReference type="InterPro" id="IPR033139">
    <property type="entry name" value="Caspase_cys_AS"/>
</dbReference>
<sequence>MLKQKNLTKKREKTSQVIKVLGNSPSYDQNDAIPDFTEVDAAEFDTAGLNNLNQKGFSDHDRAIKRNPIPILLDEAELEKYSRYKMNHGKRGIVLIFNNENFKHPDLSKCKRDGAEEDGKALQATFEGLGFEVRLHKDLVDEVVERFESDRVPSLAGKPKIFLFQACRGTDLGNSSTVAGDFDGTDSVPVKCFSIPTIADFLF</sequence>
<reference evidence="3" key="2">
    <citation type="submission" date="2017-10" db="EMBL/GenBank/DDBJ databases">
        <title>Ladona fulva Genome sequencing and assembly.</title>
        <authorList>
            <person name="Murali S."/>
            <person name="Richards S."/>
            <person name="Bandaranaike D."/>
            <person name="Bellair M."/>
            <person name="Blankenburg K."/>
            <person name="Chao H."/>
            <person name="Dinh H."/>
            <person name="Doddapaneni H."/>
            <person name="Dugan-Rocha S."/>
            <person name="Elkadiri S."/>
            <person name="Gnanaolivu R."/>
            <person name="Hernandez B."/>
            <person name="Skinner E."/>
            <person name="Javaid M."/>
            <person name="Lee S."/>
            <person name="Li M."/>
            <person name="Ming W."/>
            <person name="Munidasa M."/>
            <person name="Muniz J."/>
            <person name="Nguyen L."/>
            <person name="Hughes D."/>
            <person name="Osuji N."/>
            <person name="Pu L.-L."/>
            <person name="Puazo M."/>
            <person name="Qu C."/>
            <person name="Quiroz J."/>
            <person name="Raj R."/>
            <person name="Weissenberger G."/>
            <person name="Xin Y."/>
            <person name="Zou X."/>
            <person name="Han Y."/>
            <person name="Worley K."/>
            <person name="Muzny D."/>
            <person name="Gibbs R."/>
        </authorList>
    </citation>
    <scope>NUCLEOTIDE SEQUENCE</scope>
    <source>
        <strain evidence="3">Sampled in the wild</strain>
    </source>
</reference>
<protein>
    <recommendedName>
        <fullName evidence="2">Caspase family p20 domain-containing protein</fullName>
    </recommendedName>
</protein>
<dbReference type="Pfam" id="PF00656">
    <property type="entry name" value="Peptidase_C14"/>
    <property type="match status" value="2"/>
</dbReference>
<reference evidence="3" key="1">
    <citation type="submission" date="2013-04" db="EMBL/GenBank/DDBJ databases">
        <authorList>
            <person name="Qu J."/>
            <person name="Murali S.C."/>
            <person name="Bandaranaike D."/>
            <person name="Bellair M."/>
            <person name="Blankenburg K."/>
            <person name="Chao H."/>
            <person name="Dinh H."/>
            <person name="Doddapaneni H."/>
            <person name="Downs B."/>
            <person name="Dugan-Rocha S."/>
            <person name="Elkadiri S."/>
            <person name="Gnanaolivu R.D."/>
            <person name="Hernandez B."/>
            <person name="Javaid M."/>
            <person name="Jayaseelan J.C."/>
            <person name="Lee S."/>
            <person name="Li M."/>
            <person name="Ming W."/>
            <person name="Munidasa M."/>
            <person name="Muniz J."/>
            <person name="Nguyen L."/>
            <person name="Ongeri F."/>
            <person name="Osuji N."/>
            <person name="Pu L.-L."/>
            <person name="Puazo M."/>
            <person name="Qu C."/>
            <person name="Quiroz J."/>
            <person name="Raj R."/>
            <person name="Weissenberger G."/>
            <person name="Xin Y."/>
            <person name="Zou X."/>
            <person name="Han Y."/>
            <person name="Richards S."/>
            <person name="Worley K."/>
            <person name="Muzny D."/>
            <person name="Gibbs R."/>
        </authorList>
    </citation>
    <scope>NUCLEOTIDE SEQUENCE</scope>
    <source>
        <strain evidence="3">Sampled in the wild</strain>
    </source>
</reference>
<dbReference type="GO" id="GO:0005737">
    <property type="term" value="C:cytoplasm"/>
    <property type="evidence" value="ECO:0007669"/>
    <property type="project" value="TreeGrafter"/>
</dbReference>
<proteinExistence type="inferred from homology"/>